<protein>
    <submittedName>
        <fullName evidence="2">Uncharacterized protein</fullName>
    </submittedName>
</protein>
<feature type="region of interest" description="Disordered" evidence="1">
    <location>
        <begin position="214"/>
        <end position="242"/>
    </location>
</feature>
<feature type="compositionally biased region" description="Basic and acidic residues" evidence="1">
    <location>
        <begin position="227"/>
        <end position="242"/>
    </location>
</feature>
<dbReference type="AlphaFoldDB" id="A0A0B7NUS6"/>
<proteinExistence type="predicted"/>
<evidence type="ECO:0000313" key="2">
    <source>
        <dbReference type="EMBL" id="CEP26446.1"/>
    </source>
</evidence>
<dbReference type="EMBL" id="LM676412">
    <property type="protein sequence ID" value="CEP26446.1"/>
    <property type="molecule type" value="Genomic_DNA"/>
</dbReference>
<name>A0A0B7NUS6_PROFF</name>
<accession>A0A0B7NUS6</accession>
<organism evidence="2">
    <name type="scientific">Propionibacterium freudenreichii subsp. freudenreichii</name>
    <dbReference type="NCBI Taxonomy" id="66712"/>
    <lineage>
        <taxon>Bacteria</taxon>
        <taxon>Bacillati</taxon>
        <taxon>Actinomycetota</taxon>
        <taxon>Actinomycetes</taxon>
        <taxon>Propionibacteriales</taxon>
        <taxon>Propionibacteriaceae</taxon>
        <taxon>Propionibacterium</taxon>
    </lineage>
</organism>
<reference evidence="2" key="1">
    <citation type="submission" date="2014-08" db="EMBL/GenBank/DDBJ databases">
        <authorList>
            <person name="Falentin Helene"/>
        </authorList>
    </citation>
    <scope>NUCLEOTIDE SEQUENCE</scope>
</reference>
<gene>
    <name evidence="2" type="ORF">PFCIRM138_07595</name>
</gene>
<evidence type="ECO:0000256" key="1">
    <source>
        <dbReference type="SAM" id="MobiDB-lite"/>
    </source>
</evidence>
<sequence length="242" mass="26666">MAIDDGRAWALRTLGADGVLVREQISPIIRDCHEKMANAQAEAEMMHTGVYGQIWRKCLDEFVTVLGCLPSAEIVPRRGYKLVAFNGVILFPWRFARERSTDIGSRPFAVSDTRVSLFGEERGSTQQRLDIEFEHPELTEEERELLDAESKALKEALSTHSRVVVVPYASNPFALYSVDWGEATLGSDGYLTFASMESLLEVGAASLVDLDLTDESFSDGPIPRPDLGVKGDEADGEADGRP</sequence>